<sequence>MAGSPGRAEGTALPPAHQSNPFFDLGLDLRVLLSENPLFTPRRGQRSSLLGSPNILYPHQPSPLLMFKLGEYEESEAAEIADSLKEAGVKVDLKPSISASMESAIYLEGRESQLRERIGDFEVYDRYIEALKTVLSEEVEDEELVDRYLSLLNPSWNGRMEDIFEDVSKIAKKSRESTPSGIEEASAILTNLLGAAEALQFLDAALELNEIDVHGGAGGELGDDPLLRIPVDPDDCDPEDELTKSILAVRLEKTVEVRLDEMTTPLAKNVADEFAEEFAEEYYKICSIGMIVERVLAPPGDSNKIDLDEFRELLVFEEDMEGFVMTVDGTAVAEEMARTLKKEGVIKFKGDKIVWKG</sequence>
<dbReference type="HOGENOM" id="CLU_907961_0_0_2"/>
<dbReference type="PATRIC" id="fig|1110509.7.peg.489"/>
<dbReference type="AlphaFoldDB" id="G7WMN8"/>
<evidence type="ECO:0000313" key="1">
    <source>
        <dbReference type="EMBL" id="AET63822.1"/>
    </source>
</evidence>
<name>G7WMN8_METH6</name>
<dbReference type="KEGG" id="mhi:Mhar_0437"/>
<gene>
    <name evidence="1" type="ordered locus">Mhar_0437</name>
</gene>
<protein>
    <submittedName>
        <fullName evidence="1">Uncharacterized protein</fullName>
    </submittedName>
</protein>
<dbReference type="Proteomes" id="UP000005877">
    <property type="component" value="Chromosome"/>
</dbReference>
<accession>G7WMN8</accession>
<keyword evidence="2" id="KW-1185">Reference proteome</keyword>
<evidence type="ECO:0000313" key="2">
    <source>
        <dbReference type="Proteomes" id="UP000005877"/>
    </source>
</evidence>
<reference evidence="1 2" key="1">
    <citation type="journal article" date="2012" name="PLoS ONE">
        <title>The genome characteristics and predicted function of methyl-group oxidation pathway in the obligate aceticlastic methanogens, Methanosaeta spp.</title>
        <authorList>
            <person name="Zhu J."/>
            <person name="Zheng H."/>
            <person name="Ai G."/>
            <person name="Zhang G."/>
            <person name="Liu D."/>
            <person name="Liu X."/>
            <person name="Dong X."/>
        </authorList>
    </citation>
    <scope>NUCLEOTIDE SEQUENCE [LARGE SCALE GENOMIC DNA]</scope>
    <source>
        <strain evidence="1 2">6Ac</strain>
    </source>
</reference>
<proteinExistence type="predicted"/>
<dbReference type="EMBL" id="CP003117">
    <property type="protein sequence ID" value="AET63822.1"/>
    <property type="molecule type" value="Genomic_DNA"/>
</dbReference>
<organism evidence="1 2">
    <name type="scientific">Methanothrix harundinacea (strain 6Ac)</name>
    <name type="common">Methanosaeta harundinacea</name>
    <dbReference type="NCBI Taxonomy" id="1110509"/>
    <lineage>
        <taxon>Archaea</taxon>
        <taxon>Methanobacteriati</taxon>
        <taxon>Methanobacteriota</taxon>
        <taxon>Stenosarchaea group</taxon>
        <taxon>Methanomicrobia</taxon>
        <taxon>Methanotrichales</taxon>
        <taxon>Methanotrichaceae</taxon>
        <taxon>Methanothrix</taxon>
    </lineage>
</organism>